<feature type="transmembrane region" description="Helical" evidence="1">
    <location>
        <begin position="68"/>
        <end position="92"/>
    </location>
</feature>
<gene>
    <name evidence="2" type="ORF">QE375_001958</name>
</gene>
<sequence length="207" mass="22882">MSRLPAGRPSSGHDATLRDSWALLKVGVSMLVLALWNFPLWRWLMIGALSLLFLEVVVIALLGGEDVAVMLLAFIVGLPIMCVVIVAIHTVWRVLDPNRLVWLAPDGGSLVDVIFKSRNRISLANHGRAFKATSAPALRDSVAEWVAGLEGYELDIRAQNRKVAELYVEQFPQLEIIGTDWMGHPRLGLTRVASRQRSRSGHGQQSD</sequence>
<accession>A0ABU1HQS7</accession>
<feature type="transmembrane region" description="Helical" evidence="1">
    <location>
        <begin position="43"/>
        <end position="62"/>
    </location>
</feature>
<organism evidence="2 3">
    <name type="scientific">Microbacterium foliorum</name>
    <dbReference type="NCBI Taxonomy" id="104336"/>
    <lineage>
        <taxon>Bacteria</taxon>
        <taxon>Bacillati</taxon>
        <taxon>Actinomycetota</taxon>
        <taxon>Actinomycetes</taxon>
        <taxon>Micrococcales</taxon>
        <taxon>Microbacteriaceae</taxon>
        <taxon>Microbacterium</taxon>
    </lineage>
</organism>
<comment type="caution">
    <text evidence="2">The sequence shown here is derived from an EMBL/GenBank/DDBJ whole genome shotgun (WGS) entry which is preliminary data.</text>
</comment>
<dbReference type="RefSeq" id="WP_309690339.1">
    <property type="nucleotide sequence ID" value="NZ_JAVIZQ010000001.1"/>
</dbReference>
<proteinExistence type="predicted"/>
<protein>
    <submittedName>
        <fullName evidence="2">Uncharacterized protein</fullName>
    </submittedName>
</protein>
<keyword evidence="3" id="KW-1185">Reference proteome</keyword>
<name>A0ABU1HQS7_9MICO</name>
<evidence type="ECO:0000256" key="1">
    <source>
        <dbReference type="SAM" id="Phobius"/>
    </source>
</evidence>
<feature type="transmembrane region" description="Helical" evidence="1">
    <location>
        <begin position="20"/>
        <end position="36"/>
    </location>
</feature>
<evidence type="ECO:0000313" key="3">
    <source>
        <dbReference type="Proteomes" id="UP001249291"/>
    </source>
</evidence>
<keyword evidence="1" id="KW-0472">Membrane</keyword>
<dbReference type="Proteomes" id="UP001249291">
    <property type="component" value="Unassembled WGS sequence"/>
</dbReference>
<keyword evidence="1" id="KW-1133">Transmembrane helix</keyword>
<dbReference type="EMBL" id="JAVIZQ010000001">
    <property type="protein sequence ID" value="MDR6142404.1"/>
    <property type="molecule type" value="Genomic_DNA"/>
</dbReference>
<keyword evidence="1" id="KW-0812">Transmembrane</keyword>
<reference evidence="2 3" key="1">
    <citation type="submission" date="2023-08" db="EMBL/GenBank/DDBJ databases">
        <title>Functional and genomic diversity of the sorghum phyllosphere microbiome.</title>
        <authorList>
            <person name="Shade A."/>
        </authorList>
    </citation>
    <scope>NUCLEOTIDE SEQUENCE [LARGE SCALE GENOMIC DNA]</scope>
    <source>
        <strain evidence="2 3">SORGH_AS_0445</strain>
    </source>
</reference>
<evidence type="ECO:0000313" key="2">
    <source>
        <dbReference type="EMBL" id="MDR6142404.1"/>
    </source>
</evidence>